<dbReference type="EMBL" id="CM002803">
    <property type="protein sequence ID" value="KEI68678.1"/>
    <property type="molecule type" value="Genomic_DNA"/>
</dbReference>
<protein>
    <submittedName>
        <fullName evidence="2">Uncharacterized protein</fullName>
    </submittedName>
</protein>
<evidence type="ECO:0000313" key="1">
    <source>
        <dbReference type="EMBL" id="AQY60438.1"/>
    </source>
</evidence>
<proteinExistence type="predicted"/>
<name>A0A073CLS3_PLAA1</name>
<dbReference type="STRING" id="388467.A19Y_3954"/>
<gene>
    <name evidence="1" type="primary">NC126_4234</name>
    <name evidence="2" type="ORF">A19Y_3954</name>
</gene>
<evidence type="ECO:0000313" key="2">
    <source>
        <dbReference type="EMBL" id="KEI68678.1"/>
    </source>
</evidence>
<organism evidence="2 3">
    <name type="scientific">Planktothrix agardhii (strain NIVA-CYA 126/8)</name>
    <dbReference type="NCBI Taxonomy" id="388467"/>
    <lineage>
        <taxon>Bacteria</taxon>
        <taxon>Bacillati</taxon>
        <taxon>Cyanobacteriota</taxon>
        <taxon>Cyanophyceae</taxon>
        <taxon>Oscillatoriophycideae</taxon>
        <taxon>Oscillatoriales</taxon>
        <taxon>Microcoleaceae</taxon>
        <taxon>Planktothrix</taxon>
    </lineage>
</organism>
<dbReference type="HOGENOM" id="CLU_112440_1_0_3"/>
<keyword evidence="3" id="KW-1185">Reference proteome</keyword>
<accession>A0A073CLS3</accession>
<dbReference type="PATRIC" id="fig|388467.6.peg.3895"/>
<dbReference type="Proteomes" id="UP000027395">
    <property type="component" value="Chromosome"/>
</dbReference>
<dbReference type="AlphaFoldDB" id="A0A073CLS3"/>
<evidence type="ECO:0000313" key="3">
    <source>
        <dbReference type="Proteomes" id="UP000027395"/>
    </source>
</evidence>
<sequence length="156" mass="17470">MLRPLSKNKSLKLLLIIGTFLCVQPLQKFSYSNPAIAHEVEVSGDVAVTFHLEPNHNPRSGEKAIVWFALTRRGGKIIPLSECNCQLAIYREPRSSNTQPLMQPQLKAISAEKYRGIPGTEIIFPQAGIYQLELKGTAKNNNDFKPFKTSYSVTVR</sequence>
<dbReference type="RefSeq" id="WP_042156135.1">
    <property type="nucleotide sequence ID" value="NZ_CM002803.1"/>
</dbReference>
<dbReference type="GeneID" id="77290055"/>
<dbReference type="EMBL" id="KU665237">
    <property type="protein sequence ID" value="AQY60438.1"/>
    <property type="molecule type" value="Genomic_DNA"/>
</dbReference>
<reference evidence="2 3" key="1">
    <citation type="journal article" date="2014" name="Appl. Environ. Microbiol.">
        <title>Elucidation of insertion elements encoded on plasmids and in vitro construction of shuttle vectors from the toxic cyanobacterium Planktothrix.</title>
        <authorList>
            <person name="Christiansen G."/>
            <person name="Goesmann A."/>
            <person name="Kurmayer R."/>
        </authorList>
    </citation>
    <scope>NUCLEOTIDE SEQUENCE [LARGE SCALE GENOMIC DNA]</scope>
    <source>
        <strain evidence="2 3">NIVA-CYA 126/8</strain>
    </source>
</reference>
<reference evidence="1" key="2">
    <citation type="journal article" date="2017" name="Front. Microbiol.">
        <title>Evolution of Anabaenopeptin Peptide Structural Variability in the Cyanobacterium Planktothrix.</title>
        <authorList>
            <person name="Entfellner E."/>
            <person name="Frei M."/>
            <person name="Christiansen G."/>
            <person name="Deng L."/>
            <person name="Blom J."/>
            <person name="Kurmayer R."/>
        </authorList>
    </citation>
    <scope>NUCLEOTIDE SEQUENCE</scope>
    <source>
        <strain evidence="1">NIVA-CYA 126/8</strain>
    </source>
</reference>
<dbReference type="eggNOG" id="ENOG503134N">
    <property type="taxonomic scope" value="Bacteria"/>
</dbReference>